<dbReference type="Pfam" id="PF01078">
    <property type="entry name" value="Mg_chelatase"/>
    <property type="match status" value="1"/>
</dbReference>
<dbReference type="InterPro" id="IPR000523">
    <property type="entry name" value="Mg_chelatse_chII-like_cat_dom"/>
</dbReference>
<comment type="caution">
    <text evidence="3">The sequence shown here is derived from an EMBL/GenBank/DDBJ whole genome shotgun (WGS) entry which is preliminary data.</text>
</comment>
<dbReference type="RefSeq" id="WP_203653858.1">
    <property type="nucleotide sequence ID" value="NZ_BAAAZM010000031.1"/>
</dbReference>
<accession>A0A8J3J5S8</accession>
<dbReference type="InterPro" id="IPR020568">
    <property type="entry name" value="Ribosomal_Su5_D2-typ_SF"/>
</dbReference>
<keyword evidence="4" id="KW-1185">Reference proteome</keyword>
<dbReference type="Gene3D" id="3.40.50.300">
    <property type="entry name" value="P-loop containing nucleotide triphosphate hydrolases"/>
    <property type="match status" value="1"/>
</dbReference>
<dbReference type="SUPFAM" id="SSF54211">
    <property type="entry name" value="Ribosomal protein S5 domain 2-like"/>
    <property type="match status" value="1"/>
</dbReference>
<dbReference type="EMBL" id="BOMB01000001">
    <property type="protein sequence ID" value="GID09123.1"/>
    <property type="molecule type" value="Genomic_DNA"/>
</dbReference>
<evidence type="ECO:0000256" key="1">
    <source>
        <dbReference type="ARBA" id="ARBA00006354"/>
    </source>
</evidence>
<dbReference type="SMART" id="SM00382">
    <property type="entry name" value="AAA"/>
    <property type="match status" value="1"/>
</dbReference>
<organism evidence="3 4">
    <name type="scientific">Actinocatenispora rupis</name>
    <dbReference type="NCBI Taxonomy" id="519421"/>
    <lineage>
        <taxon>Bacteria</taxon>
        <taxon>Bacillati</taxon>
        <taxon>Actinomycetota</taxon>
        <taxon>Actinomycetes</taxon>
        <taxon>Micromonosporales</taxon>
        <taxon>Micromonosporaceae</taxon>
        <taxon>Actinocatenispora</taxon>
    </lineage>
</organism>
<dbReference type="PANTHER" id="PTHR32039">
    <property type="entry name" value="MAGNESIUM-CHELATASE SUBUNIT CHLI"/>
    <property type="match status" value="1"/>
</dbReference>
<comment type="similarity">
    <text evidence="1">Belongs to the Mg-chelatase subunits D/I family. ComM subfamily.</text>
</comment>
<dbReference type="PANTHER" id="PTHR32039:SF7">
    <property type="entry name" value="COMPETENCE PROTEIN COMM"/>
    <property type="match status" value="1"/>
</dbReference>
<dbReference type="InterPro" id="IPR014721">
    <property type="entry name" value="Ribsml_uS5_D2-typ_fold_subgr"/>
</dbReference>
<evidence type="ECO:0000313" key="3">
    <source>
        <dbReference type="EMBL" id="GID09123.1"/>
    </source>
</evidence>
<name>A0A8J3J5S8_9ACTN</name>
<dbReference type="AlphaFoldDB" id="A0A8J3J5S8"/>
<evidence type="ECO:0000259" key="2">
    <source>
        <dbReference type="SMART" id="SM00382"/>
    </source>
</evidence>
<dbReference type="Proteomes" id="UP000612808">
    <property type="component" value="Unassembled WGS sequence"/>
</dbReference>
<dbReference type="SUPFAM" id="SSF52540">
    <property type="entry name" value="P-loop containing nucleoside triphosphate hydrolases"/>
    <property type="match status" value="1"/>
</dbReference>
<dbReference type="InterPro" id="IPR003593">
    <property type="entry name" value="AAA+_ATPase"/>
</dbReference>
<dbReference type="InterPro" id="IPR025158">
    <property type="entry name" value="Mg_chelat-rel_C"/>
</dbReference>
<dbReference type="GO" id="GO:0005524">
    <property type="term" value="F:ATP binding"/>
    <property type="evidence" value="ECO:0007669"/>
    <property type="project" value="InterPro"/>
</dbReference>
<dbReference type="InterPro" id="IPR027417">
    <property type="entry name" value="P-loop_NTPase"/>
</dbReference>
<dbReference type="Pfam" id="PF13541">
    <property type="entry name" value="ChlI"/>
    <property type="match status" value="1"/>
</dbReference>
<feature type="domain" description="AAA+ ATPase" evidence="2">
    <location>
        <begin position="211"/>
        <end position="392"/>
    </location>
</feature>
<dbReference type="InterPro" id="IPR004482">
    <property type="entry name" value="Mg_chelat-rel"/>
</dbReference>
<evidence type="ECO:0000313" key="4">
    <source>
        <dbReference type="Proteomes" id="UP000612808"/>
    </source>
</evidence>
<dbReference type="Gene3D" id="3.30.230.10">
    <property type="match status" value="1"/>
</dbReference>
<reference evidence="3" key="1">
    <citation type="submission" date="2021-01" db="EMBL/GenBank/DDBJ databases">
        <title>Whole genome shotgun sequence of Actinocatenispora rupis NBRC 107355.</title>
        <authorList>
            <person name="Komaki H."/>
            <person name="Tamura T."/>
        </authorList>
    </citation>
    <scope>NUCLEOTIDE SEQUENCE</scope>
    <source>
        <strain evidence="3">NBRC 107355</strain>
    </source>
</reference>
<dbReference type="InterPro" id="IPR045006">
    <property type="entry name" value="CHLI-like"/>
</dbReference>
<dbReference type="NCBIfam" id="TIGR00368">
    <property type="entry name" value="YifB family Mg chelatase-like AAA ATPase"/>
    <property type="match status" value="1"/>
</dbReference>
<dbReference type="Pfam" id="PF13335">
    <property type="entry name" value="Mg_chelatase_C"/>
    <property type="match status" value="1"/>
</dbReference>
<proteinExistence type="inferred from homology"/>
<sequence>MGYARVLSVGLVGLVGRIVEVEADLSAGLPGLTMSGLPDASLSEAKERVRAATVNTGLTWPNRRITVNLLPASMPKHGSVFDLALAVVVLCAAGLVPAGVADGAAFLGELGLDGRVRPVRGVLPAAMAAAGAGIDRLFVPSANGREASLVPGITVRPVDTLAALLDHLRGAADLPGPDPLTAVEDGATGPDLAEVIGQERGRRAVEIAAAGGHNLGLFGPPGAGKTMLAERLPSVLPHLDDAAALEVTAVHSVAGVLPGSGDLLRHPPYQSPHHTSTPAAIVGGGSGTPRPGAISLAHHGVLFLDEAPEFAPMVLNALREPLENGEIMLARANGSIRYPARFQLVLAANPCPCGERDGTCLCSATVRRRYLGRLSGPLLDRVDLQLDLLPVRAAQLLADDLHPASSAETAERVAIARRVAASRWARTGHQLNATIPGALLRTPRWRLPRTATRVPEHLVDRGSLSARGYDRVLRIAWTIADLAGRERPDPGDVAEAVDLRTRTAA</sequence>
<gene>
    <name evidence="3" type="ORF">Aru02nite_00120</name>
</gene>
<protein>
    <recommendedName>
        <fullName evidence="2">AAA+ ATPase domain-containing protein</fullName>
    </recommendedName>
</protein>